<dbReference type="InterPro" id="IPR011335">
    <property type="entry name" value="Restrct_endonuc-II-like"/>
</dbReference>
<feature type="domain" description="YqaJ viral recombinase" evidence="2">
    <location>
        <begin position="835"/>
        <end position="946"/>
    </location>
</feature>
<evidence type="ECO:0000259" key="3">
    <source>
        <dbReference type="Pfam" id="PF20700"/>
    </source>
</evidence>
<keyword evidence="4" id="KW-1185">Reference proteome</keyword>
<feature type="compositionally biased region" description="Low complexity" evidence="1">
    <location>
        <begin position="116"/>
        <end position="128"/>
    </location>
</feature>
<evidence type="ECO:0000313" key="5">
    <source>
        <dbReference type="RefSeq" id="XP_052119796.1"/>
    </source>
</evidence>
<evidence type="ECO:0000313" key="4">
    <source>
        <dbReference type="Proteomes" id="UP000504606"/>
    </source>
</evidence>
<dbReference type="PANTHER" id="PTHR46609">
    <property type="entry name" value="EXONUCLEASE, PHAGE-TYPE/RECB, C-TERMINAL DOMAIN-CONTAINING PROTEIN"/>
    <property type="match status" value="1"/>
</dbReference>
<evidence type="ECO:0000256" key="1">
    <source>
        <dbReference type="SAM" id="MobiDB-lite"/>
    </source>
</evidence>
<feature type="region of interest" description="Disordered" evidence="1">
    <location>
        <begin position="45"/>
        <end position="129"/>
    </location>
</feature>
<dbReference type="InterPro" id="IPR051703">
    <property type="entry name" value="NF-kappa-B_Signaling_Reg"/>
</dbReference>
<evidence type="ECO:0000259" key="2">
    <source>
        <dbReference type="Pfam" id="PF09588"/>
    </source>
</evidence>
<dbReference type="RefSeq" id="XP_052119796.1">
    <property type="nucleotide sequence ID" value="XM_052263836.1"/>
</dbReference>
<dbReference type="KEGG" id="foc:113204948"/>
<dbReference type="InterPro" id="IPR019080">
    <property type="entry name" value="YqaJ_viral_recombinase"/>
</dbReference>
<organism evidence="4 5">
    <name type="scientific">Frankliniella occidentalis</name>
    <name type="common">Western flower thrips</name>
    <name type="synonym">Euthrips occidentalis</name>
    <dbReference type="NCBI Taxonomy" id="133901"/>
    <lineage>
        <taxon>Eukaryota</taxon>
        <taxon>Metazoa</taxon>
        <taxon>Ecdysozoa</taxon>
        <taxon>Arthropoda</taxon>
        <taxon>Hexapoda</taxon>
        <taxon>Insecta</taxon>
        <taxon>Pterygota</taxon>
        <taxon>Neoptera</taxon>
        <taxon>Paraneoptera</taxon>
        <taxon>Thysanoptera</taxon>
        <taxon>Terebrantia</taxon>
        <taxon>Thripoidea</taxon>
        <taxon>Thripidae</taxon>
        <taxon>Frankliniella</taxon>
    </lineage>
</organism>
<dbReference type="Pfam" id="PF20700">
    <property type="entry name" value="Mutator"/>
    <property type="match status" value="1"/>
</dbReference>
<dbReference type="PANTHER" id="PTHR46609:SF8">
    <property type="entry name" value="YQAJ VIRAL RECOMBINASE DOMAIN-CONTAINING PROTEIN"/>
    <property type="match status" value="1"/>
</dbReference>
<proteinExistence type="predicted"/>
<dbReference type="Gene3D" id="3.90.320.10">
    <property type="match status" value="1"/>
</dbReference>
<dbReference type="Pfam" id="PF09588">
    <property type="entry name" value="YqaJ"/>
    <property type="match status" value="1"/>
</dbReference>
<dbReference type="AlphaFoldDB" id="A0A9C6TSS8"/>
<accession>A0A9C6TSS8</accession>
<dbReference type="SUPFAM" id="SSF52980">
    <property type="entry name" value="Restriction endonuclease-like"/>
    <property type="match status" value="1"/>
</dbReference>
<dbReference type="InterPro" id="IPR011604">
    <property type="entry name" value="PDDEXK-like_dom_sf"/>
</dbReference>
<dbReference type="InterPro" id="IPR049012">
    <property type="entry name" value="Mutator_transp_dom"/>
</dbReference>
<dbReference type="Proteomes" id="UP000504606">
    <property type="component" value="Unplaced"/>
</dbReference>
<feature type="compositionally biased region" description="Polar residues" evidence="1">
    <location>
        <begin position="11"/>
        <end position="27"/>
    </location>
</feature>
<dbReference type="GeneID" id="113204948"/>
<reference evidence="5" key="1">
    <citation type="submission" date="2025-08" db="UniProtKB">
        <authorList>
            <consortium name="RefSeq"/>
        </authorList>
    </citation>
    <scope>IDENTIFICATION</scope>
    <source>
        <tissue evidence="5">Whole organism</tissue>
    </source>
</reference>
<name>A0A9C6TSS8_FRAOC</name>
<feature type="domain" description="Mutator-like transposase" evidence="3">
    <location>
        <begin position="249"/>
        <end position="592"/>
    </location>
</feature>
<protein>
    <submittedName>
        <fullName evidence="5">Uncharacterized protein LOC113204948</fullName>
    </submittedName>
</protein>
<dbReference type="CDD" id="cd22343">
    <property type="entry name" value="PDDEXK_lambda_exonuclease-like"/>
    <property type="match status" value="1"/>
</dbReference>
<feature type="region of interest" description="Disordered" evidence="1">
    <location>
        <begin position="1"/>
        <end position="30"/>
    </location>
</feature>
<sequence length="1043" mass="116102">MGEGKCGRQVRGSSLAPSTTWHCQCGSSRRGVHLVGTEQDRVTAVQLGSMGKKRLKERGYGKVTSSRTRRKTSLTSLKRKEEEQEEESLFGSEENVENNQCSANSDTEAPSEGQSPRRAAAAPASPAPGTSVGALADISNFPAVLSCQIPQRVFSAPEIRKRREQINARAEAQAGGAGLAQRGPGPVTPRKGNGDGSPSSVRITSKRLGLDESAASSWLCESDSETEATGLHVERDGRGDRLDMIHGYHIVSLPHVLRQHEAIVKHSTVCTGGRMLLEKPVSKGLFTVLHFRCITCRATATIETNPRGPLINQALAWGTLSVGMGHAQSEELLSVLNVAAPSEGYFRKCERIIGQAWKNIFDFFRRANVAEEIELAKQEGRVDPEDNMPFTSCKTDGGWCARTYGHGFDAKSGVAVSISQRTGKIMTLGTENKFCKECSDAARKGVDPDPDHTCNATYKGPSTGMESAIIVKGLQNLYKEGLWVQTIIGDGDSSVFNKVRQFVPKGRKMKKEECANHATRRYTSKLHSIVKKTSVPLRARRIVTKYLRRLTAAARGAIKENGGKSVAQLREDLRNGPLHVLGDHSQCRDSYCKRKEAQEPNMVPEATATGALGLMHGALQAMYAEAHKLTANETTNDCESYMSKVSKFTGGKRVDFSTGPSFGIRCLGAALLYTLGPSWHLTAWQHWQGESLGPVAEVVLRRRHVRNERKRHARDVQRQARLAGEWTGRKRARSGADKHYGLTVEQLLLEKPDVDETVLNERKLAEIEFVQNQVPTEEESRAWEERTRGQSGNPLWREFREKRLQGYLHGRIARLRPTTLRGPVVKLLLYGKDLDHLEHIQLGRTAEDLAKQKYEAKYGVKVVDCGSFVRPDLPHLLASPDGLVGEDGLVEVKNFSTLGDKGILETFKDKASKKKLRGMLTEKVVERRRVLCTDQVYYQVQSQLNLSKRKWCDLILHCDADWERFRIHRDEKFFNDEILPKLQNFYNDAFLPELADSRLERGLPPREPAYVLAARMKDNLPVEIEEICDEDIPDDGEGEDEDQ</sequence>
<dbReference type="OrthoDB" id="8195370at2759"/>
<dbReference type="GO" id="GO:0006281">
    <property type="term" value="P:DNA repair"/>
    <property type="evidence" value="ECO:0007669"/>
    <property type="project" value="UniProtKB-ARBA"/>
</dbReference>
<feature type="compositionally biased region" description="Low complexity" evidence="1">
    <location>
        <begin position="169"/>
        <end position="185"/>
    </location>
</feature>
<feature type="region of interest" description="Disordered" evidence="1">
    <location>
        <begin position="169"/>
        <end position="202"/>
    </location>
</feature>
<feature type="compositionally biased region" description="Polar residues" evidence="1">
    <location>
        <begin position="98"/>
        <end position="114"/>
    </location>
</feature>
<gene>
    <name evidence="5" type="primary">LOC113204948</name>
</gene>